<feature type="compositionally biased region" description="Polar residues" evidence="2">
    <location>
        <begin position="497"/>
        <end position="531"/>
    </location>
</feature>
<dbReference type="EMBL" id="BSYO01000028">
    <property type="protein sequence ID" value="GMH24983.1"/>
    <property type="molecule type" value="Genomic_DNA"/>
</dbReference>
<dbReference type="InterPro" id="IPR043424">
    <property type="entry name" value="BLT-like"/>
</dbReference>
<gene>
    <name evidence="3" type="ORF">Nepgr_026826</name>
</gene>
<accession>A0AAD3T9A6</accession>
<keyword evidence="1" id="KW-0175">Coiled coil</keyword>
<comment type="caution">
    <text evidence="3">The sequence shown here is derived from an EMBL/GenBank/DDBJ whole genome shotgun (WGS) entry which is preliminary data.</text>
</comment>
<dbReference type="PANTHER" id="PTHR31071:SF2">
    <property type="entry name" value="ACTIN CYTOSKELETON-REGULATORY COMPLEX PAN-LIKE PROTEIN"/>
    <property type="match status" value="1"/>
</dbReference>
<name>A0AAD3T9A6_NEPGR</name>
<evidence type="ECO:0000256" key="2">
    <source>
        <dbReference type="SAM" id="MobiDB-lite"/>
    </source>
</evidence>
<evidence type="ECO:0000256" key="1">
    <source>
        <dbReference type="SAM" id="Coils"/>
    </source>
</evidence>
<feature type="compositionally biased region" description="Basic and acidic residues" evidence="2">
    <location>
        <begin position="462"/>
        <end position="476"/>
    </location>
</feature>
<reference evidence="3" key="1">
    <citation type="submission" date="2023-05" db="EMBL/GenBank/DDBJ databases">
        <title>Nepenthes gracilis genome sequencing.</title>
        <authorList>
            <person name="Fukushima K."/>
        </authorList>
    </citation>
    <scope>NUCLEOTIDE SEQUENCE</scope>
    <source>
        <strain evidence="3">SING2019-196</strain>
    </source>
</reference>
<sequence>MKITPISSSKSQNPAPQSHSDLPTNRAPRKPPRRKIARAPGFSTKKEARRSGPSTPLLRWKFNDGRERDGVSTAAVDNSTESVRKARRVNGVVISVRNLGAALWRFQLPEVGVSVGGGDGERKSEDRLGLKPKVACSGDCLPCHHCSRGCASEAKDLLRSPCSVNGPIKGNPCELQPSFQFFNYAMEGATKWDPVCVKATSQNSNNLKMLHPKLDAASMVSVLQAELEKAGARIQVLETERKSSKKKLEHFLRKLSEERVVWRSKEHEKVRVFIDDIKADLKREKKNRQKLEVMNSKLINELAEAKLSAKRFMQDYEKERKARELIEEVCDELAKEIGEDKAEADAIKKDCVKIREEIEEERKMLQMAEVWREERVQMKLVDAKVTLEDKYSQLNKLMTELENFMRSRSSSADLNESREVEMLRQAAASIKVHDIKEFTYEPSNPEDLLSAFEEMGMAKPNKREIEPCNPNKDDTGRPSNACVDLNGDLDDDRSGWETVSQAEDQGSSYSPEGTAPSVSRMQQDSNFSGSCTDWEENAGDETLITKSGELCSVPPKQLKKVSSISRLWRSCPKNGENYKMISIEGMNGWISNGGIVGPDGGSGRGVVSPTDMVGQWGSPNSLSPHMGRGIKGCIEWPRGTQKNSLKAKLLEARMESQKIQIHQVLKQKI</sequence>
<feature type="region of interest" description="Disordered" evidence="2">
    <location>
        <begin position="1"/>
        <end position="61"/>
    </location>
</feature>
<evidence type="ECO:0000313" key="4">
    <source>
        <dbReference type="Proteomes" id="UP001279734"/>
    </source>
</evidence>
<dbReference type="PANTHER" id="PTHR31071">
    <property type="entry name" value="GB|AAF24581.1"/>
    <property type="match status" value="1"/>
</dbReference>
<feature type="compositionally biased region" description="Basic residues" evidence="2">
    <location>
        <begin position="27"/>
        <end position="37"/>
    </location>
</feature>
<feature type="compositionally biased region" description="Polar residues" evidence="2">
    <location>
        <begin position="1"/>
        <end position="23"/>
    </location>
</feature>
<evidence type="ECO:0000313" key="3">
    <source>
        <dbReference type="EMBL" id="GMH24983.1"/>
    </source>
</evidence>
<feature type="coiled-coil region" evidence="1">
    <location>
        <begin position="220"/>
        <end position="364"/>
    </location>
</feature>
<proteinExistence type="predicted"/>
<dbReference type="Proteomes" id="UP001279734">
    <property type="component" value="Unassembled WGS sequence"/>
</dbReference>
<protein>
    <submittedName>
        <fullName evidence="3">Uncharacterized protein</fullName>
    </submittedName>
</protein>
<keyword evidence="4" id="KW-1185">Reference proteome</keyword>
<dbReference type="AlphaFoldDB" id="A0AAD3T9A6"/>
<organism evidence="3 4">
    <name type="scientific">Nepenthes gracilis</name>
    <name type="common">Slender pitcher plant</name>
    <dbReference type="NCBI Taxonomy" id="150966"/>
    <lineage>
        <taxon>Eukaryota</taxon>
        <taxon>Viridiplantae</taxon>
        <taxon>Streptophyta</taxon>
        <taxon>Embryophyta</taxon>
        <taxon>Tracheophyta</taxon>
        <taxon>Spermatophyta</taxon>
        <taxon>Magnoliopsida</taxon>
        <taxon>eudicotyledons</taxon>
        <taxon>Gunneridae</taxon>
        <taxon>Pentapetalae</taxon>
        <taxon>Caryophyllales</taxon>
        <taxon>Nepenthaceae</taxon>
        <taxon>Nepenthes</taxon>
    </lineage>
</organism>
<feature type="region of interest" description="Disordered" evidence="2">
    <location>
        <begin position="462"/>
        <end position="532"/>
    </location>
</feature>